<dbReference type="Proteomes" id="UP001500979">
    <property type="component" value="Unassembled WGS sequence"/>
</dbReference>
<dbReference type="PROSITE" id="PS00197">
    <property type="entry name" value="2FE2S_FER_1"/>
    <property type="match status" value="1"/>
</dbReference>
<protein>
    <recommendedName>
        <fullName evidence="4">2Fe-2S ferredoxin-type domain-containing protein</fullName>
    </recommendedName>
</protein>
<dbReference type="InterPro" id="IPR001041">
    <property type="entry name" value="2Fe-2S_ferredoxin-type"/>
</dbReference>
<keyword evidence="3" id="KW-0408">Iron</keyword>
<keyword evidence="6" id="KW-1185">Reference proteome</keyword>
<dbReference type="InterPro" id="IPR012675">
    <property type="entry name" value="Beta-grasp_dom_sf"/>
</dbReference>
<evidence type="ECO:0000313" key="5">
    <source>
        <dbReference type="EMBL" id="GAA2805991.1"/>
    </source>
</evidence>
<evidence type="ECO:0000259" key="4">
    <source>
        <dbReference type="PROSITE" id="PS51085"/>
    </source>
</evidence>
<dbReference type="Pfam" id="PF01799">
    <property type="entry name" value="Fer2_2"/>
    <property type="match status" value="1"/>
</dbReference>
<reference evidence="5 6" key="1">
    <citation type="journal article" date="2019" name="Int. J. Syst. Evol. Microbiol.">
        <title>The Global Catalogue of Microorganisms (GCM) 10K type strain sequencing project: providing services to taxonomists for standard genome sequencing and annotation.</title>
        <authorList>
            <consortium name="The Broad Institute Genomics Platform"/>
            <consortium name="The Broad Institute Genome Sequencing Center for Infectious Disease"/>
            <person name="Wu L."/>
            <person name="Ma J."/>
        </authorList>
    </citation>
    <scope>NUCLEOTIDE SEQUENCE [LARGE SCALE GENOMIC DNA]</scope>
    <source>
        <strain evidence="5 6">JCM 9383</strain>
    </source>
</reference>
<feature type="domain" description="2Fe-2S ferredoxin-type" evidence="4">
    <location>
        <begin position="1"/>
        <end position="46"/>
    </location>
</feature>
<dbReference type="InterPro" id="IPR036010">
    <property type="entry name" value="2Fe-2S_ferredoxin-like_sf"/>
</dbReference>
<dbReference type="Gene3D" id="1.10.150.120">
    <property type="entry name" value="[2Fe-2S]-binding domain"/>
    <property type="match status" value="1"/>
</dbReference>
<dbReference type="PANTHER" id="PTHR45331">
    <property type="entry name" value="OXIDOREDUCTASE, IRON-SULPHUR BINDING SUBUNIT-RELATED-RELATED"/>
    <property type="match status" value="1"/>
</dbReference>
<gene>
    <name evidence="5" type="ORF">GCM10010470_46550</name>
</gene>
<dbReference type="EMBL" id="BAAAUX010000019">
    <property type="protein sequence ID" value="GAA2805991.1"/>
    <property type="molecule type" value="Genomic_DNA"/>
</dbReference>
<accession>A0ABN3VHW8</accession>
<evidence type="ECO:0000256" key="2">
    <source>
        <dbReference type="ARBA" id="ARBA00023002"/>
    </source>
</evidence>
<evidence type="ECO:0000313" key="6">
    <source>
        <dbReference type="Proteomes" id="UP001500979"/>
    </source>
</evidence>
<dbReference type="InterPro" id="IPR052914">
    <property type="entry name" value="Aldehyde_Oxdr_Iron-Sulfur"/>
</dbReference>
<proteinExistence type="predicted"/>
<dbReference type="PROSITE" id="PS51085">
    <property type="entry name" value="2FE2S_FER_2"/>
    <property type="match status" value="1"/>
</dbReference>
<dbReference type="SUPFAM" id="SSF54292">
    <property type="entry name" value="2Fe-2S ferredoxin-like"/>
    <property type="match status" value="1"/>
</dbReference>
<dbReference type="InterPro" id="IPR006058">
    <property type="entry name" value="2Fe2S_fd_BS"/>
</dbReference>
<dbReference type="PANTHER" id="PTHR45331:SF2">
    <property type="entry name" value="OXIDOREDUCTASE WITH IRON-SULFUR SUBUNIT"/>
    <property type="match status" value="1"/>
</dbReference>
<dbReference type="InterPro" id="IPR036884">
    <property type="entry name" value="2Fe-2S-bd_dom_sf"/>
</dbReference>
<keyword evidence="2" id="KW-0560">Oxidoreductase</keyword>
<dbReference type="SUPFAM" id="SSF47741">
    <property type="entry name" value="CO dehydrogenase ISP C-domain like"/>
    <property type="match status" value="1"/>
</dbReference>
<keyword evidence="1" id="KW-0479">Metal-binding</keyword>
<organism evidence="5 6">
    <name type="scientific">Saccharopolyspora taberi</name>
    <dbReference type="NCBI Taxonomy" id="60895"/>
    <lineage>
        <taxon>Bacteria</taxon>
        <taxon>Bacillati</taxon>
        <taxon>Actinomycetota</taxon>
        <taxon>Actinomycetes</taxon>
        <taxon>Pseudonocardiales</taxon>
        <taxon>Pseudonocardiaceae</taxon>
        <taxon>Saccharopolyspora</taxon>
    </lineage>
</organism>
<sequence>MTGTKKGCDRGECGACTVLIDGRRVLSCLTLAVGAQGAEVTTIEGLAPDGELHPLQHAFWETDAFQCGFCTAGQVMSAVGCINEGHASTDTEIKEWMSGNICRCAAYPQIVSAVSAAAAAMRPGADDERTDR</sequence>
<evidence type="ECO:0000256" key="3">
    <source>
        <dbReference type="ARBA" id="ARBA00023004"/>
    </source>
</evidence>
<dbReference type="Gene3D" id="3.10.20.30">
    <property type="match status" value="1"/>
</dbReference>
<evidence type="ECO:0000256" key="1">
    <source>
        <dbReference type="ARBA" id="ARBA00022723"/>
    </source>
</evidence>
<comment type="caution">
    <text evidence="5">The sequence shown here is derived from an EMBL/GenBank/DDBJ whole genome shotgun (WGS) entry which is preliminary data.</text>
</comment>
<name>A0ABN3VHW8_9PSEU</name>
<dbReference type="InterPro" id="IPR002888">
    <property type="entry name" value="2Fe-2S-bd"/>
</dbReference>